<dbReference type="GO" id="GO:0004674">
    <property type="term" value="F:protein serine/threonine kinase activity"/>
    <property type="evidence" value="ECO:0007669"/>
    <property type="project" value="TreeGrafter"/>
</dbReference>
<dbReference type="PROSITE" id="PS50011">
    <property type="entry name" value="PROTEIN_KINASE_DOM"/>
    <property type="match status" value="2"/>
</dbReference>
<dbReference type="GO" id="GO:0007166">
    <property type="term" value="P:cell surface receptor signaling pathway"/>
    <property type="evidence" value="ECO:0007669"/>
    <property type="project" value="InterPro"/>
</dbReference>
<evidence type="ECO:0000259" key="3">
    <source>
        <dbReference type="PROSITE" id="PS50011"/>
    </source>
</evidence>
<dbReference type="InterPro" id="IPR045274">
    <property type="entry name" value="WAK-like"/>
</dbReference>
<feature type="domain" description="Protein kinase" evidence="3">
    <location>
        <begin position="300"/>
        <end position="575"/>
    </location>
</feature>
<comment type="caution">
    <text evidence="4">The sequence shown here is derived from an EMBL/GenBank/DDBJ whole genome shotgun (WGS) entry which is preliminary data.</text>
</comment>
<dbReference type="AlphaFoldDB" id="A0A811SIU6"/>
<proteinExistence type="predicted"/>
<protein>
    <recommendedName>
        <fullName evidence="3">Protein kinase domain-containing protein</fullName>
    </recommendedName>
</protein>
<reference evidence="4" key="1">
    <citation type="submission" date="2020-10" db="EMBL/GenBank/DDBJ databases">
        <authorList>
            <person name="Han B."/>
            <person name="Lu T."/>
            <person name="Zhao Q."/>
            <person name="Huang X."/>
            <person name="Zhao Y."/>
        </authorList>
    </citation>
    <scope>NUCLEOTIDE SEQUENCE</scope>
</reference>
<dbReference type="FunFam" id="1.10.510.10:FF:000910">
    <property type="entry name" value="Wall-associated receptor kinase 3"/>
    <property type="match status" value="1"/>
</dbReference>
<keyword evidence="1" id="KW-0547">Nucleotide-binding</keyword>
<dbReference type="Pfam" id="PF07714">
    <property type="entry name" value="PK_Tyr_Ser-Thr"/>
    <property type="match status" value="2"/>
</dbReference>
<keyword evidence="5" id="KW-1185">Reference proteome</keyword>
<dbReference type="PANTHER" id="PTHR27005:SF145">
    <property type="entry name" value="OS10G0142600 PROTEIN"/>
    <property type="match status" value="1"/>
</dbReference>
<sequence length="618" mass="70055">MTGNITQCHDKIKHEADINGNIKIFTEVEIERITRNFSTLIGKGGFGEVYMGILGDDNGPVAVKKYINEDLREVFMEEVRIHSKISHKNVVKLIGYCIGERTLMIVMEYMSKGNLNDILHYSEMSIPLDGCLAPRSDVYSFGLVLCELIARERVRKGDINLIGYVNKGCAIGKGFREIFDAAIANENNMKILKEMKKLAIECLSLISYRRPQMTDVVKRLRILRKELKDRHENYSESILASHHSWRRNNRQEIIMPTYNSKMQIKKSLVFLKRNLSNSKIQSEPSNLRILTQEELKEVTHNYSYLLSGGTSGRVYKGTLEDNTVVAVRIFSQVLEGFEDAFINVGMILSQIFHRNIIKLLGYCPDADCPAFMYEFAAKGSLSDVLDGHEDFPLDLRAKIAVKIAEALEYLHSSATGIIRHGYVVPSKILLDDNFMPKLTGFSWARKFIKESNIIVSDDAITSHQLPSSGFYNDPVHDHCVSLKVKTDVYQFGVLLLTLISRKNFVFYADHDDLISQFRTACLADGSGRAFFDDDIAAHGGDIILLEKMGMLSLKCICEEIDQRPTMKEVAEHLRIITRSWKKCSSERATLVSKTVTRSHITEAEGTKLDRPLSSDIRD</sequence>
<dbReference type="FunFam" id="3.30.200.20:FF:000337">
    <property type="entry name" value="Wall-associated receptor kinase 3"/>
    <property type="match status" value="1"/>
</dbReference>
<dbReference type="PANTHER" id="PTHR27005">
    <property type="entry name" value="WALL-ASSOCIATED RECEPTOR KINASE-LIKE 21"/>
    <property type="match status" value="1"/>
</dbReference>
<dbReference type="OrthoDB" id="6718656at2759"/>
<dbReference type="Gene3D" id="3.30.200.20">
    <property type="entry name" value="Phosphorylase Kinase, domain 1"/>
    <property type="match status" value="2"/>
</dbReference>
<dbReference type="GO" id="GO:0005524">
    <property type="term" value="F:ATP binding"/>
    <property type="evidence" value="ECO:0007669"/>
    <property type="project" value="UniProtKB-KW"/>
</dbReference>
<evidence type="ECO:0000256" key="1">
    <source>
        <dbReference type="ARBA" id="ARBA00022741"/>
    </source>
</evidence>
<gene>
    <name evidence="4" type="ORF">NCGR_LOCUS66859</name>
</gene>
<dbReference type="InterPro" id="IPR001245">
    <property type="entry name" value="Ser-Thr/Tyr_kinase_cat_dom"/>
</dbReference>
<feature type="domain" description="Protein kinase" evidence="3">
    <location>
        <begin position="35"/>
        <end position="295"/>
    </location>
</feature>
<dbReference type="Proteomes" id="UP000604825">
    <property type="component" value="Unassembled WGS sequence"/>
</dbReference>
<keyword evidence="2" id="KW-0067">ATP-binding</keyword>
<dbReference type="EMBL" id="CAJGYO010000599">
    <property type="protein sequence ID" value="CAD6342761.1"/>
    <property type="molecule type" value="Genomic_DNA"/>
</dbReference>
<dbReference type="SUPFAM" id="SSF56112">
    <property type="entry name" value="Protein kinase-like (PK-like)"/>
    <property type="match status" value="2"/>
</dbReference>
<dbReference type="Gene3D" id="1.10.510.10">
    <property type="entry name" value="Transferase(Phosphotransferase) domain 1"/>
    <property type="match status" value="2"/>
</dbReference>
<evidence type="ECO:0000313" key="4">
    <source>
        <dbReference type="EMBL" id="CAD6342761.1"/>
    </source>
</evidence>
<organism evidence="4 5">
    <name type="scientific">Miscanthus lutarioriparius</name>
    <dbReference type="NCBI Taxonomy" id="422564"/>
    <lineage>
        <taxon>Eukaryota</taxon>
        <taxon>Viridiplantae</taxon>
        <taxon>Streptophyta</taxon>
        <taxon>Embryophyta</taxon>
        <taxon>Tracheophyta</taxon>
        <taxon>Spermatophyta</taxon>
        <taxon>Magnoliopsida</taxon>
        <taxon>Liliopsida</taxon>
        <taxon>Poales</taxon>
        <taxon>Poaceae</taxon>
        <taxon>PACMAD clade</taxon>
        <taxon>Panicoideae</taxon>
        <taxon>Andropogonodae</taxon>
        <taxon>Andropogoneae</taxon>
        <taxon>Saccharinae</taxon>
        <taxon>Miscanthus</taxon>
    </lineage>
</organism>
<evidence type="ECO:0000256" key="2">
    <source>
        <dbReference type="ARBA" id="ARBA00022840"/>
    </source>
</evidence>
<dbReference type="InterPro" id="IPR011009">
    <property type="entry name" value="Kinase-like_dom_sf"/>
</dbReference>
<dbReference type="InterPro" id="IPR000719">
    <property type="entry name" value="Prot_kinase_dom"/>
</dbReference>
<name>A0A811SIU6_9POAL</name>
<accession>A0A811SIU6</accession>
<dbReference type="FunFam" id="3.30.200.20:FF:000635">
    <property type="entry name" value="Wall-associated receptor kinase 3"/>
    <property type="match status" value="1"/>
</dbReference>
<dbReference type="GO" id="GO:0005886">
    <property type="term" value="C:plasma membrane"/>
    <property type="evidence" value="ECO:0007669"/>
    <property type="project" value="TreeGrafter"/>
</dbReference>
<evidence type="ECO:0000313" key="5">
    <source>
        <dbReference type="Proteomes" id="UP000604825"/>
    </source>
</evidence>